<evidence type="ECO:0000313" key="4">
    <source>
        <dbReference type="Proteomes" id="UP000281553"/>
    </source>
</evidence>
<sequence length="106" mass="11965">MLIVLRLITYSAFSLSQLHDKATMHSERVRLLGCLGASTRPELIERLFQLTFTDFVRKQDRYRALLGVTGSAAGRRALWRLVKTRIGTLPEELATLSMLSCVLEVS</sequence>
<dbReference type="InterPro" id="IPR024571">
    <property type="entry name" value="ERAP1-like_C_dom"/>
</dbReference>
<dbReference type="AlphaFoldDB" id="A0A3P6QL80"/>
<dbReference type="Gene3D" id="1.25.50.20">
    <property type="match status" value="1"/>
</dbReference>
<proteinExistence type="predicted"/>
<accession>A0A3P6QL80</accession>
<evidence type="ECO:0000259" key="2">
    <source>
        <dbReference type="Pfam" id="PF11838"/>
    </source>
</evidence>
<evidence type="ECO:0000256" key="1">
    <source>
        <dbReference type="SAM" id="SignalP"/>
    </source>
</evidence>
<keyword evidence="1" id="KW-0732">Signal</keyword>
<dbReference type="Pfam" id="PF11838">
    <property type="entry name" value="ERAP1_C"/>
    <property type="match status" value="1"/>
</dbReference>
<gene>
    <name evidence="3" type="ORF">DILT_LOCUS1812</name>
</gene>
<feature type="signal peptide" evidence="1">
    <location>
        <begin position="1"/>
        <end position="16"/>
    </location>
</feature>
<feature type="domain" description="ERAP1-like C-terminal" evidence="2">
    <location>
        <begin position="19"/>
        <end position="100"/>
    </location>
</feature>
<organism evidence="3 4">
    <name type="scientific">Dibothriocephalus latus</name>
    <name type="common">Fish tapeworm</name>
    <name type="synonym">Diphyllobothrium latum</name>
    <dbReference type="NCBI Taxonomy" id="60516"/>
    <lineage>
        <taxon>Eukaryota</taxon>
        <taxon>Metazoa</taxon>
        <taxon>Spiralia</taxon>
        <taxon>Lophotrochozoa</taxon>
        <taxon>Platyhelminthes</taxon>
        <taxon>Cestoda</taxon>
        <taxon>Eucestoda</taxon>
        <taxon>Diphyllobothriidea</taxon>
        <taxon>Diphyllobothriidae</taxon>
        <taxon>Dibothriocephalus</taxon>
    </lineage>
</organism>
<name>A0A3P6QL80_DIBLA</name>
<protein>
    <recommendedName>
        <fullName evidence="2">ERAP1-like C-terminal domain-containing protein</fullName>
    </recommendedName>
</protein>
<evidence type="ECO:0000313" key="3">
    <source>
        <dbReference type="EMBL" id="VDK50822.1"/>
    </source>
</evidence>
<reference evidence="3 4" key="1">
    <citation type="submission" date="2018-11" db="EMBL/GenBank/DDBJ databases">
        <authorList>
            <consortium name="Pathogen Informatics"/>
        </authorList>
    </citation>
    <scope>NUCLEOTIDE SEQUENCE [LARGE SCALE GENOMIC DNA]</scope>
</reference>
<feature type="chain" id="PRO_5018059791" description="ERAP1-like C-terminal domain-containing protein" evidence="1">
    <location>
        <begin position="17"/>
        <end position="106"/>
    </location>
</feature>
<dbReference type="OrthoDB" id="6273601at2759"/>
<keyword evidence="4" id="KW-1185">Reference proteome</keyword>
<dbReference type="EMBL" id="UYRU01015127">
    <property type="protein sequence ID" value="VDK50822.1"/>
    <property type="molecule type" value="Genomic_DNA"/>
</dbReference>
<dbReference type="Proteomes" id="UP000281553">
    <property type="component" value="Unassembled WGS sequence"/>
</dbReference>